<evidence type="ECO:0000313" key="8">
    <source>
        <dbReference type="EMBL" id="MFD2662422.1"/>
    </source>
</evidence>
<organism evidence="8 9">
    <name type="scientific">Paenibacillus thailandensis</name>
    <dbReference type="NCBI Taxonomy" id="393250"/>
    <lineage>
        <taxon>Bacteria</taxon>
        <taxon>Bacillati</taxon>
        <taxon>Bacillota</taxon>
        <taxon>Bacilli</taxon>
        <taxon>Bacillales</taxon>
        <taxon>Paenibacillaceae</taxon>
        <taxon>Paenibacillus</taxon>
    </lineage>
</organism>
<dbReference type="GO" id="GO:0051997">
    <property type="term" value="F:2-oxo-4-hydroxy-4-carboxy-5-ureidoimidazoline decarboxylase activity"/>
    <property type="evidence" value="ECO:0007669"/>
    <property type="project" value="UniProtKB-EC"/>
</dbReference>
<evidence type="ECO:0000256" key="3">
    <source>
        <dbReference type="ARBA" id="ARBA00012257"/>
    </source>
</evidence>
<keyword evidence="6 8" id="KW-0456">Lyase</keyword>
<evidence type="ECO:0000256" key="6">
    <source>
        <dbReference type="ARBA" id="ARBA00023239"/>
    </source>
</evidence>
<feature type="domain" description="Oxo-4-hydroxy-4-carboxy-5-ureidoimidazoline decarboxylase" evidence="7">
    <location>
        <begin position="7"/>
        <end position="159"/>
    </location>
</feature>
<dbReference type="NCBIfam" id="TIGR03164">
    <property type="entry name" value="UHCUDC"/>
    <property type="match status" value="1"/>
</dbReference>
<evidence type="ECO:0000256" key="2">
    <source>
        <dbReference type="ARBA" id="ARBA00004754"/>
    </source>
</evidence>
<evidence type="ECO:0000256" key="1">
    <source>
        <dbReference type="ARBA" id="ARBA00001163"/>
    </source>
</evidence>
<dbReference type="PANTHER" id="PTHR43466">
    <property type="entry name" value="2-OXO-4-HYDROXY-4-CARBOXY-5-UREIDOIMIDAZOLINE DECARBOXYLASE-RELATED"/>
    <property type="match status" value="1"/>
</dbReference>
<dbReference type="InterPro" id="IPR036778">
    <property type="entry name" value="OHCU_decarboxylase_sf"/>
</dbReference>
<accession>A0ABW5R1J3</accession>
<dbReference type="EC" id="4.1.1.97" evidence="3"/>
<dbReference type="Proteomes" id="UP001597493">
    <property type="component" value="Unassembled WGS sequence"/>
</dbReference>
<evidence type="ECO:0000256" key="5">
    <source>
        <dbReference type="ARBA" id="ARBA00022793"/>
    </source>
</evidence>
<reference evidence="9" key="1">
    <citation type="journal article" date="2019" name="Int. J. Syst. Evol. Microbiol.">
        <title>The Global Catalogue of Microorganisms (GCM) 10K type strain sequencing project: providing services to taxonomists for standard genome sequencing and annotation.</title>
        <authorList>
            <consortium name="The Broad Institute Genomics Platform"/>
            <consortium name="The Broad Institute Genome Sequencing Center for Infectious Disease"/>
            <person name="Wu L."/>
            <person name="Ma J."/>
        </authorList>
    </citation>
    <scope>NUCLEOTIDE SEQUENCE [LARGE SCALE GENOMIC DNA]</scope>
    <source>
        <strain evidence="9">TISTR 1827</strain>
    </source>
</reference>
<keyword evidence="9" id="KW-1185">Reference proteome</keyword>
<dbReference type="Pfam" id="PF09349">
    <property type="entry name" value="OHCU_decarbox"/>
    <property type="match status" value="1"/>
</dbReference>
<protein>
    <recommendedName>
        <fullName evidence="3">2-oxo-4-hydroxy-4-carboxy-5-ureidoimidazoline decarboxylase</fullName>
        <ecNumber evidence="3">4.1.1.97</ecNumber>
    </recommendedName>
</protein>
<dbReference type="Gene3D" id="1.10.3330.10">
    <property type="entry name" value="Oxo-4-hydroxy-4-carboxy-5-ureidoimidazoline decarboxylase"/>
    <property type="match status" value="1"/>
</dbReference>
<gene>
    <name evidence="8" type="primary">uraD</name>
    <name evidence="8" type="ORF">ACFSW5_19385</name>
</gene>
<dbReference type="PANTHER" id="PTHR43466:SF1">
    <property type="entry name" value="2-OXO-4-HYDROXY-4-CARBOXY-5-UREIDOIMIDAZOLINE DECARBOXYLASE-RELATED"/>
    <property type="match status" value="1"/>
</dbReference>
<proteinExistence type="predicted"/>
<evidence type="ECO:0000259" key="7">
    <source>
        <dbReference type="Pfam" id="PF09349"/>
    </source>
</evidence>
<dbReference type="InterPro" id="IPR017580">
    <property type="entry name" value="OHCU_decarboxylase-1"/>
</dbReference>
<name>A0ABW5R1J3_9BACL</name>
<evidence type="ECO:0000256" key="4">
    <source>
        <dbReference type="ARBA" id="ARBA00022631"/>
    </source>
</evidence>
<sequence length="163" mass="18714">MTLDELNGMDRESFTEALGAIFEHSPWVARKAWERRPYSSREKLHGAMMDIVRSSPEDVVIGLFRAHPDLAARIRMADHSVREQQGAGLDRLSPDEFDWFAAVNRRYTEKFGFPFIMAVKGKNKDDIKAAMEERLLHNREEEAARALEEIGRITGFRLADLIP</sequence>
<dbReference type="EMBL" id="JBHUMY010000027">
    <property type="protein sequence ID" value="MFD2662422.1"/>
    <property type="molecule type" value="Genomic_DNA"/>
</dbReference>
<dbReference type="InterPro" id="IPR018020">
    <property type="entry name" value="OHCU_decarboxylase"/>
</dbReference>
<comment type="caution">
    <text evidence="8">The sequence shown here is derived from an EMBL/GenBank/DDBJ whole genome shotgun (WGS) entry which is preliminary data.</text>
</comment>
<evidence type="ECO:0000313" key="9">
    <source>
        <dbReference type="Proteomes" id="UP001597493"/>
    </source>
</evidence>
<keyword evidence="5" id="KW-0210">Decarboxylase</keyword>
<dbReference type="SUPFAM" id="SSF158694">
    <property type="entry name" value="UraD-Like"/>
    <property type="match status" value="1"/>
</dbReference>
<comment type="pathway">
    <text evidence="2">Purine metabolism; urate degradation; (S)-allantoin from urate: step 3/3.</text>
</comment>
<keyword evidence="4" id="KW-0659">Purine metabolism</keyword>
<dbReference type="RefSeq" id="WP_379276673.1">
    <property type="nucleotide sequence ID" value="NZ_JBHUGT010000021.1"/>
</dbReference>
<comment type="catalytic activity">
    <reaction evidence="1">
        <text>5-hydroxy-2-oxo-4-ureido-2,5-dihydro-1H-imidazole-5-carboxylate + H(+) = (S)-allantoin + CO2</text>
        <dbReference type="Rhea" id="RHEA:26301"/>
        <dbReference type="ChEBI" id="CHEBI:15378"/>
        <dbReference type="ChEBI" id="CHEBI:15678"/>
        <dbReference type="ChEBI" id="CHEBI:16526"/>
        <dbReference type="ChEBI" id="CHEBI:58639"/>
        <dbReference type="EC" id="4.1.1.97"/>
    </reaction>
</comment>